<dbReference type="Proteomes" id="UP000659654">
    <property type="component" value="Unassembled WGS sequence"/>
</dbReference>
<sequence>MQSLTLRLFPPVDWLAEMSSYCGAYGSYVPTSGGRLLAKSTYVPQLAVSRDLNSEDDEITEPTLSTEKVDKINVAGDVAPKKAVKAALPRKAPLPTPKAAPFQSKDGFVYSMYADAAFGDRDAFTVASEEDVVTPKADDSAYIQEQQRLEAEAESIRQHYEEIQQRLAELGIRRGSVPNKGKKVGFQPSIENLSVKSVGDVESHYKFEETNQKVEQELCQKGYGNYGDAESLYYGIPNTEFHAYSKPADYDFNPKFASQAVAEPVQSVEDVQDYSQKTEKSTDAAFSQYHLPSLRDQDYA</sequence>
<reference evidence="4" key="2">
    <citation type="submission" date="2020-08" db="EMBL/GenBank/DDBJ databases">
        <authorList>
            <person name="Kikuchi T."/>
        </authorList>
    </citation>
    <scope>NUCLEOTIDE SEQUENCE</scope>
    <source>
        <strain evidence="3">Ka4C1</strain>
    </source>
</reference>
<evidence type="ECO:0000313" key="4">
    <source>
        <dbReference type="EMBL" id="CAG9131089.1"/>
    </source>
</evidence>
<keyword evidence="1" id="KW-0175">Coiled coil</keyword>
<feature type="region of interest" description="Disordered" evidence="2">
    <location>
        <begin position="267"/>
        <end position="300"/>
    </location>
</feature>
<dbReference type="EMBL" id="CAJFCV020000006">
    <property type="protein sequence ID" value="CAG9131089.1"/>
    <property type="molecule type" value="Genomic_DNA"/>
</dbReference>
<feature type="coiled-coil region" evidence="1">
    <location>
        <begin position="146"/>
        <end position="173"/>
    </location>
</feature>
<dbReference type="SMR" id="A0A1I7RRK6"/>
<dbReference type="Proteomes" id="UP000582659">
    <property type="component" value="Unassembled WGS sequence"/>
</dbReference>
<evidence type="ECO:0000256" key="1">
    <source>
        <dbReference type="SAM" id="Coils"/>
    </source>
</evidence>
<name>A0A1I7RRK6_BURXY</name>
<dbReference type="EMBL" id="CAJFDI010000006">
    <property type="protein sequence ID" value="CAD5234976.1"/>
    <property type="molecule type" value="Genomic_DNA"/>
</dbReference>
<reference evidence="7" key="1">
    <citation type="submission" date="2016-11" db="UniProtKB">
        <authorList>
            <consortium name="WormBaseParasite"/>
        </authorList>
    </citation>
    <scope>IDENTIFICATION</scope>
</reference>
<evidence type="ECO:0000313" key="7">
    <source>
        <dbReference type="WBParaSite" id="BXY_0335300.1"/>
    </source>
</evidence>
<dbReference type="AlphaFoldDB" id="A0A1I7RRK6"/>
<dbReference type="Proteomes" id="UP000095284">
    <property type="component" value="Unplaced"/>
</dbReference>
<evidence type="ECO:0000313" key="5">
    <source>
        <dbReference type="Proteomes" id="UP000095284"/>
    </source>
</evidence>
<evidence type="ECO:0000313" key="6">
    <source>
        <dbReference type="Proteomes" id="UP000659654"/>
    </source>
</evidence>
<protein>
    <submittedName>
        <fullName evidence="3">(pine wood nematode) hypothetical protein</fullName>
    </submittedName>
</protein>
<organism evidence="5 7">
    <name type="scientific">Bursaphelenchus xylophilus</name>
    <name type="common">Pinewood nematode worm</name>
    <name type="synonym">Aphelenchoides xylophilus</name>
    <dbReference type="NCBI Taxonomy" id="6326"/>
    <lineage>
        <taxon>Eukaryota</taxon>
        <taxon>Metazoa</taxon>
        <taxon>Ecdysozoa</taxon>
        <taxon>Nematoda</taxon>
        <taxon>Chromadorea</taxon>
        <taxon>Rhabditida</taxon>
        <taxon>Tylenchina</taxon>
        <taxon>Tylenchomorpha</taxon>
        <taxon>Aphelenchoidea</taxon>
        <taxon>Aphelenchoididae</taxon>
        <taxon>Bursaphelenchus</taxon>
    </lineage>
</organism>
<proteinExistence type="predicted"/>
<evidence type="ECO:0000256" key="2">
    <source>
        <dbReference type="SAM" id="MobiDB-lite"/>
    </source>
</evidence>
<dbReference type="WBParaSite" id="BXY_0335300.1">
    <property type="protein sequence ID" value="BXY_0335300.1"/>
    <property type="gene ID" value="BXY_0335300"/>
</dbReference>
<dbReference type="OrthoDB" id="10600373at2759"/>
<keyword evidence="6" id="KW-1185">Reference proteome</keyword>
<evidence type="ECO:0000313" key="3">
    <source>
        <dbReference type="EMBL" id="CAD5234976.1"/>
    </source>
</evidence>
<gene>
    <name evidence="3" type="ORF">BXYJ_LOCUS15067</name>
</gene>
<accession>A0A1I7RRK6</accession>